<reference evidence="2 3" key="1">
    <citation type="submission" date="2019-12" db="EMBL/GenBank/DDBJ databases">
        <title>Shinella kummerowiae sp. nov., a symbiotic bacterium isolated from root nodules of the herbal legume Kummerowia stipulacea.</title>
        <authorList>
            <person name="Gao J."/>
        </authorList>
    </citation>
    <scope>NUCLEOTIDE SEQUENCE [LARGE SCALE GENOMIC DNA]</scope>
    <source>
        <strain evidence="2 3">CCBAU 25048</strain>
    </source>
</reference>
<dbReference type="AlphaFoldDB" id="A0A6N8SA46"/>
<gene>
    <name evidence="2" type="ORF">GR138_12145</name>
</gene>
<evidence type="ECO:0000256" key="1">
    <source>
        <dbReference type="SAM" id="MobiDB-lite"/>
    </source>
</evidence>
<dbReference type="Proteomes" id="UP000435802">
    <property type="component" value="Unassembled WGS sequence"/>
</dbReference>
<evidence type="ECO:0008006" key="4">
    <source>
        <dbReference type="Google" id="ProtNLM"/>
    </source>
</evidence>
<organism evidence="2 3">
    <name type="scientific">Shinella kummerowiae</name>
    <dbReference type="NCBI Taxonomy" id="417745"/>
    <lineage>
        <taxon>Bacteria</taxon>
        <taxon>Pseudomonadati</taxon>
        <taxon>Pseudomonadota</taxon>
        <taxon>Alphaproteobacteria</taxon>
        <taxon>Hyphomicrobiales</taxon>
        <taxon>Rhizobiaceae</taxon>
        <taxon>Shinella</taxon>
    </lineage>
</organism>
<feature type="compositionally biased region" description="Basic and acidic residues" evidence="1">
    <location>
        <begin position="68"/>
        <end position="86"/>
    </location>
</feature>
<keyword evidence="3" id="KW-1185">Reference proteome</keyword>
<comment type="caution">
    <text evidence="2">The sequence shown here is derived from an EMBL/GenBank/DDBJ whole genome shotgun (WGS) entry which is preliminary data.</text>
</comment>
<evidence type="ECO:0000313" key="2">
    <source>
        <dbReference type="EMBL" id="MXN45945.1"/>
    </source>
</evidence>
<proteinExistence type="predicted"/>
<dbReference type="EMBL" id="WUMK01000004">
    <property type="protein sequence ID" value="MXN45945.1"/>
    <property type="molecule type" value="Genomic_DNA"/>
</dbReference>
<accession>A0A6N8SA46</accession>
<sequence length="86" mass="9666">MTGGPRLIGRKEAAAYLGITPTCFSMWVASHKMPPAIPGTRKWDKKAIDARLDEVSGLSAKTESGETDLQKWRRERDARRAKERQP</sequence>
<name>A0A6N8SA46_9HYPH</name>
<protein>
    <recommendedName>
        <fullName evidence="4">DNA-binding protein</fullName>
    </recommendedName>
</protein>
<evidence type="ECO:0000313" key="3">
    <source>
        <dbReference type="Proteomes" id="UP000435802"/>
    </source>
</evidence>
<feature type="region of interest" description="Disordered" evidence="1">
    <location>
        <begin position="56"/>
        <end position="86"/>
    </location>
</feature>